<keyword evidence="1" id="KW-1133">Transmembrane helix</keyword>
<evidence type="ECO:0000313" key="3">
    <source>
        <dbReference type="Proteomes" id="UP000034664"/>
    </source>
</evidence>
<organism evidence="2 3">
    <name type="scientific">Candidatus Roizmanbacteria bacterium GW2011_GWB1_40_7</name>
    <dbReference type="NCBI Taxonomy" id="1618482"/>
    <lineage>
        <taxon>Bacteria</taxon>
        <taxon>Candidatus Roizmaniibacteriota</taxon>
    </lineage>
</organism>
<evidence type="ECO:0000256" key="1">
    <source>
        <dbReference type="SAM" id="Phobius"/>
    </source>
</evidence>
<name>A0A0G0T711_9BACT</name>
<dbReference type="AlphaFoldDB" id="A0A0G0T711"/>
<feature type="transmembrane region" description="Helical" evidence="1">
    <location>
        <begin position="29"/>
        <end position="50"/>
    </location>
</feature>
<gene>
    <name evidence="2" type="ORF">UU14_C0002G0037</name>
</gene>
<keyword evidence="1" id="KW-0812">Transmembrane</keyword>
<reference evidence="2 3" key="1">
    <citation type="journal article" date="2015" name="Nature">
        <title>rRNA introns, odd ribosomes, and small enigmatic genomes across a large radiation of phyla.</title>
        <authorList>
            <person name="Brown C.T."/>
            <person name="Hug L.A."/>
            <person name="Thomas B.C."/>
            <person name="Sharon I."/>
            <person name="Castelle C.J."/>
            <person name="Singh A."/>
            <person name="Wilkins M.J."/>
            <person name="Williams K.H."/>
            <person name="Banfield J.F."/>
        </authorList>
    </citation>
    <scope>NUCLEOTIDE SEQUENCE [LARGE SCALE GENOMIC DNA]</scope>
</reference>
<dbReference type="EMBL" id="LBZM01000002">
    <property type="protein sequence ID" value="KKR72784.1"/>
    <property type="molecule type" value="Genomic_DNA"/>
</dbReference>
<comment type="caution">
    <text evidence="2">The sequence shown here is derived from an EMBL/GenBank/DDBJ whole genome shotgun (WGS) entry which is preliminary data.</text>
</comment>
<proteinExistence type="predicted"/>
<sequence length="210" mass="24085">MIHIRRLNNYSFQNRFRNLPRLSQQSKRLIIFAIPTIILIILFVVGIYIFKNRTTASANGSSSNKNNIQVAGAKKKQDLNKEFQFPIKNANAEEVGKMKYIIETAEIRDEIIVQGKKATSIPERTFLVLTLKITNDLERRLQINTRDYIRLSVNDSSERLEFTIHNDPVEIGAISTRPTRLAIPINDVNQKLTLYVGEIKGEKQAVDINF</sequence>
<dbReference type="Proteomes" id="UP000034664">
    <property type="component" value="Unassembled WGS sequence"/>
</dbReference>
<accession>A0A0G0T711</accession>
<protein>
    <recommendedName>
        <fullName evidence="4">DUF4352 domain-containing protein</fullName>
    </recommendedName>
</protein>
<evidence type="ECO:0000313" key="2">
    <source>
        <dbReference type="EMBL" id="KKR72784.1"/>
    </source>
</evidence>
<evidence type="ECO:0008006" key="4">
    <source>
        <dbReference type="Google" id="ProtNLM"/>
    </source>
</evidence>
<keyword evidence="1" id="KW-0472">Membrane</keyword>